<dbReference type="Proteomes" id="UP001519272">
    <property type="component" value="Unassembled WGS sequence"/>
</dbReference>
<name>A0ABS4FTE7_9BACL</name>
<protein>
    <recommendedName>
        <fullName evidence="4">Zinc ribbon domain-containing protein</fullName>
    </recommendedName>
</protein>
<keyword evidence="3" id="KW-1185">Reference proteome</keyword>
<dbReference type="EMBL" id="JAGGKG010000011">
    <property type="protein sequence ID" value="MBP1905854.1"/>
    <property type="molecule type" value="Genomic_DNA"/>
</dbReference>
<organism evidence="2 3">
    <name type="scientific">Paenibacillus turicensis</name>
    <dbReference type="NCBI Taxonomy" id="160487"/>
    <lineage>
        <taxon>Bacteria</taxon>
        <taxon>Bacillati</taxon>
        <taxon>Bacillota</taxon>
        <taxon>Bacilli</taxon>
        <taxon>Bacillales</taxon>
        <taxon>Paenibacillaceae</taxon>
        <taxon>Paenibacillus</taxon>
    </lineage>
</organism>
<dbReference type="RefSeq" id="WP_210089475.1">
    <property type="nucleotide sequence ID" value="NZ_JAGGKG010000011.1"/>
</dbReference>
<sequence length="110" mass="12949">MGDFSFEGVLFLAVSLVVSYFLYMEIRILIYYYKDDKEEREDPMMRCYSCEAVISKMARYCPECGHDYGESHWEVYSTRAIIRNIVILTIISCVALLFSISYFYEIIPNS</sequence>
<evidence type="ECO:0000313" key="2">
    <source>
        <dbReference type="EMBL" id="MBP1905854.1"/>
    </source>
</evidence>
<reference evidence="2 3" key="1">
    <citation type="submission" date="2021-03" db="EMBL/GenBank/DDBJ databases">
        <title>Genomic Encyclopedia of Type Strains, Phase IV (KMG-IV): sequencing the most valuable type-strain genomes for metagenomic binning, comparative biology and taxonomic classification.</title>
        <authorList>
            <person name="Goeker M."/>
        </authorList>
    </citation>
    <scope>NUCLEOTIDE SEQUENCE [LARGE SCALE GENOMIC DNA]</scope>
    <source>
        <strain evidence="2 3">DSM 14349</strain>
    </source>
</reference>
<evidence type="ECO:0008006" key="4">
    <source>
        <dbReference type="Google" id="ProtNLM"/>
    </source>
</evidence>
<feature type="transmembrane region" description="Helical" evidence="1">
    <location>
        <begin position="6"/>
        <end position="24"/>
    </location>
</feature>
<evidence type="ECO:0000256" key="1">
    <source>
        <dbReference type="SAM" id="Phobius"/>
    </source>
</evidence>
<keyword evidence="1" id="KW-0812">Transmembrane</keyword>
<keyword evidence="1" id="KW-0472">Membrane</keyword>
<evidence type="ECO:0000313" key="3">
    <source>
        <dbReference type="Proteomes" id="UP001519272"/>
    </source>
</evidence>
<comment type="caution">
    <text evidence="2">The sequence shown here is derived from an EMBL/GenBank/DDBJ whole genome shotgun (WGS) entry which is preliminary data.</text>
</comment>
<keyword evidence="1" id="KW-1133">Transmembrane helix</keyword>
<accession>A0ABS4FTE7</accession>
<feature type="transmembrane region" description="Helical" evidence="1">
    <location>
        <begin position="85"/>
        <end position="104"/>
    </location>
</feature>
<gene>
    <name evidence="2" type="ORF">J2Z32_002502</name>
</gene>
<proteinExistence type="predicted"/>